<evidence type="ECO:0008006" key="3">
    <source>
        <dbReference type="Google" id="ProtNLM"/>
    </source>
</evidence>
<dbReference type="SUPFAM" id="SSF56935">
    <property type="entry name" value="Porins"/>
    <property type="match status" value="1"/>
</dbReference>
<proteinExistence type="predicted"/>
<organism evidence="1 2">
    <name type="scientific">Microbulbifer yueqingensis</name>
    <dbReference type="NCBI Taxonomy" id="658219"/>
    <lineage>
        <taxon>Bacteria</taxon>
        <taxon>Pseudomonadati</taxon>
        <taxon>Pseudomonadota</taxon>
        <taxon>Gammaproteobacteria</taxon>
        <taxon>Cellvibrionales</taxon>
        <taxon>Microbulbiferaceae</taxon>
        <taxon>Microbulbifer</taxon>
    </lineage>
</organism>
<gene>
    <name evidence="1" type="ORF">SAMN05216212_0196</name>
</gene>
<sequence>MCMERIWWPITLAALLAIALPLRCWAIPEFARSYNLSCAACHSAYPRLNAFGEEFAANNYRLPTWRENTVDTGDKLLALPDHVPFAVRGQAYAQARSGESVDPVTGERVQANTDFQAPYLVKLLSSAPLSDNLTYYFYVIFAEKGENGEAIVEDAWVRYSDLFCTGTGLQLGQFQVSDLMFPRELRLTFQDYMVYRLAGITYERGMVLDRSFGPVDVALGLVNGNGITDNFNVNSPGYRRPDNLFDDNNSKSAFGRIGVGLDQVSMGLFLLSGERPRVTGPAGLLEEGSDSDVEILGVDLSGSIGDDIHWFVQYLWNSWDGFLQPEIGNTVIWPGRQYDWHGGFLGVDYIPNDRWALSLLYNSADAGDLAGSDTIYEGIEIDTLSLAASYYFMRNAKGIAEVNFDFLGDHPRRGEYFTGHLDKEMYFLVGFDVAF</sequence>
<evidence type="ECO:0000313" key="1">
    <source>
        <dbReference type="EMBL" id="SDJ55071.1"/>
    </source>
</evidence>
<dbReference type="AlphaFoldDB" id="A0A1G8UMT4"/>
<dbReference type="Proteomes" id="UP000199305">
    <property type="component" value="Unassembled WGS sequence"/>
</dbReference>
<evidence type="ECO:0000313" key="2">
    <source>
        <dbReference type="Proteomes" id="UP000199305"/>
    </source>
</evidence>
<dbReference type="EMBL" id="FNFH01000001">
    <property type="protein sequence ID" value="SDJ55071.1"/>
    <property type="molecule type" value="Genomic_DNA"/>
</dbReference>
<name>A0A1G8UMT4_9GAMM</name>
<reference evidence="2" key="1">
    <citation type="submission" date="2016-10" db="EMBL/GenBank/DDBJ databases">
        <authorList>
            <person name="Varghese N."/>
            <person name="Submissions S."/>
        </authorList>
    </citation>
    <scope>NUCLEOTIDE SEQUENCE [LARGE SCALE GENOMIC DNA]</scope>
    <source>
        <strain evidence="2">CGMCC 1.10658</strain>
    </source>
</reference>
<keyword evidence="2" id="KW-1185">Reference proteome</keyword>
<accession>A0A1G8UMT4</accession>
<dbReference type="STRING" id="658219.SAMN05216212_0196"/>
<protein>
    <recommendedName>
        <fullName evidence="3">Cytochrome c domain-containing protein</fullName>
    </recommendedName>
</protein>